<proteinExistence type="predicted"/>
<dbReference type="InterPro" id="IPR036179">
    <property type="entry name" value="Ig-like_dom_sf"/>
</dbReference>
<dbReference type="Gene3D" id="2.60.40.10">
    <property type="entry name" value="Immunoglobulins"/>
    <property type="match status" value="1"/>
</dbReference>
<comment type="caution">
    <text evidence="2">The sequence shown here is derived from an EMBL/GenBank/DDBJ whole genome shotgun (WGS) entry which is preliminary data.</text>
</comment>
<reference evidence="2 3" key="1">
    <citation type="submission" date="2023-05" db="EMBL/GenBank/DDBJ databases">
        <title>B98-5 Cell Line De Novo Hybrid Assembly: An Optical Mapping Approach.</title>
        <authorList>
            <person name="Kananen K."/>
            <person name="Auerbach J.A."/>
            <person name="Kautto E."/>
            <person name="Blachly J.S."/>
        </authorList>
    </citation>
    <scope>NUCLEOTIDE SEQUENCE [LARGE SCALE GENOMIC DNA]</scope>
    <source>
        <strain evidence="2">B95-8</strain>
        <tissue evidence="2">Cell line</tissue>
    </source>
</reference>
<evidence type="ECO:0000256" key="1">
    <source>
        <dbReference type="SAM" id="MobiDB-lite"/>
    </source>
</evidence>
<organism evidence="2 3">
    <name type="scientific">Saguinus oedipus</name>
    <name type="common">Cotton-top tamarin</name>
    <name type="synonym">Oedipomidas oedipus</name>
    <dbReference type="NCBI Taxonomy" id="9490"/>
    <lineage>
        <taxon>Eukaryota</taxon>
        <taxon>Metazoa</taxon>
        <taxon>Chordata</taxon>
        <taxon>Craniata</taxon>
        <taxon>Vertebrata</taxon>
        <taxon>Euteleostomi</taxon>
        <taxon>Mammalia</taxon>
        <taxon>Eutheria</taxon>
        <taxon>Euarchontoglires</taxon>
        <taxon>Primates</taxon>
        <taxon>Haplorrhini</taxon>
        <taxon>Platyrrhini</taxon>
        <taxon>Cebidae</taxon>
        <taxon>Callitrichinae</taxon>
        <taxon>Saguinus</taxon>
    </lineage>
</organism>
<dbReference type="EMBL" id="JASSZA010000006">
    <property type="protein sequence ID" value="KAK2108416.1"/>
    <property type="molecule type" value="Genomic_DNA"/>
</dbReference>
<sequence length="224" mass="22807">MGLSPGGSWRERRSRVESSPSSAAPSLHSSLATRAGGPKNSPQAQSPAAPVTFWQEGRPPAPRLISQGTVPRVPPWPPGSGVPPAQLSVAMQKSRGTRSEDAGTRAPPSPGVGAGGGAPAAVAGAPVFLRPLKNAAVCAGSDVRLRVVVSAPARADPRAQLPDAGVYSCAAQNERGQASCEAVLTVLEVGGNGQVGAAPGREGLSRPRPMGMNGGEWWRIHMQA</sequence>
<evidence type="ECO:0000313" key="2">
    <source>
        <dbReference type="EMBL" id="KAK2108416.1"/>
    </source>
</evidence>
<dbReference type="InterPro" id="IPR013783">
    <property type="entry name" value="Ig-like_fold"/>
</dbReference>
<feature type="compositionally biased region" description="Pro residues" evidence="1">
    <location>
        <begin position="72"/>
        <end position="81"/>
    </location>
</feature>
<feature type="region of interest" description="Disordered" evidence="1">
    <location>
        <begin position="1"/>
        <end position="119"/>
    </location>
</feature>
<dbReference type="Proteomes" id="UP001266305">
    <property type="component" value="Unassembled WGS sequence"/>
</dbReference>
<evidence type="ECO:0000313" key="3">
    <source>
        <dbReference type="Proteomes" id="UP001266305"/>
    </source>
</evidence>
<accession>A0ABQ9VGB5</accession>
<dbReference type="SUPFAM" id="SSF48726">
    <property type="entry name" value="Immunoglobulin"/>
    <property type="match status" value="1"/>
</dbReference>
<feature type="compositionally biased region" description="Low complexity" evidence="1">
    <location>
        <begin position="17"/>
        <end position="31"/>
    </location>
</feature>
<keyword evidence="3" id="KW-1185">Reference proteome</keyword>
<protein>
    <submittedName>
        <fullName evidence="2">Uncharacterized protein</fullName>
    </submittedName>
</protein>
<name>A0ABQ9VGB5_SAGOE</name>
<gene>
    <name evidence="2" type="ORF">P7K49_013581</name>
</gene>